<sequence>MGSPQIHQKLRLTMESISLALFIILLFFLCFPFSSDSQKLNPSTSLLGQEQVHEVTSKNIKGEDEDKSIDIFRSGKGVHGVAGGRGGGGRKASPKRNATTDHRPQLFFSAASVLFTGFMMFSLTSFHMSIRLT</sequence>
<evidence type="ECO:0000313" key="3">
    <source>
        <dbReference type="EMBL" id="CAH2037421.1"/>
    </source>
</evidence>
<dbReference type="EMBL" id="OU466857">
    <property type="protein sequence ID" value="CAH2037421.1"/>
    <property type="molecule type" value="Genomic_DNA"/>
</dbReference>
<reference evidence="3 4" key="1">
    <citation type="submission" date="2022-03" db="EMBL/GenBank/DDBJ databases">
        <authorList>
            <person name="Nunn A."/>
            <person name="Chopra R."/>
            <person name="Nunn A."/>
            <person name="Contreras Garrido A."/>
        </authorList>
    </citation>
    <scope>NUCLEOTIDE SEQUENCE [LARGE SCALE GENOMIC DNA]</scope>
</reference>
<dbReference type="AlphaFoldDB" id="A0AAU9RAW8"/>
<dbReference type="Proteomes" id="UP000836841">
    <property type="component" value="Chromosome 1"/>
</dbReference>
<protein>
    <recommendedName>
        <fullName evidence="5">Transmembrane protein</fullName>
    </recommendedName>
</protein>
<proteinExistence type="predicted"/>
<feature type="compositionally biased region" description="Gly residues" evidence="1">
    <location>
        <begin position="77"/>
        <end position="90"/>
    </location>
</feature>
<gene>
    <name evidence="3" type="ORF">TAV2_LOCUS3959</name>
</gene>
<keyword evidence="4" id="KW-1185">Reference proteome</keyword>
<keyword evidence="2" id="KW-0472">Membrane</keyword>
<evidence type="ECO:0000313" key="4">
    <source>
        <dbReference type="Proteomes" id="UP000836841"/>
    </source>
</evidence>
<organism evidence="3 4">
    <name type="scientific">Thlaspi arvense</name>
    <name type="common">Field penny-cress</name>
    <dbReference type="NCBI Taxonomy" id="13288"/>
    <lineage>
        <taxon>Eukaryota</taxon>
        <taxon>Viridiplantae</taxon>
        <taxon>Streptophyta</taxon>
        <taxon>Embryophyta</taxon>
        <taxon>Tracheophyta</taxon>
        <taxon>Spermatophyta</taxon>
        <taxon>Magnoliopsida</taxon>
        <taxon>eudicotyledons</taxon>
        <taxon>Gunneridae</taxon>
        <taxon>Pentapetalae</taxon>
        <taxon>rosids</taxon>
        <taxon>malvids</taxon>
        <taxon>Brassicales</taxon>
        <taxon>Brassicaceae</taxon>
        <taxon>Thlaspideae</taxon>
        <taxon>Thlaspi</taxon>
    </lineage>
</organism>
<feature type="transmembrane region" description="Helical" evidence="2">
    <location>
        <begin position="12"/>
        <end position="34"/>
    </location>
</feature>
<evidence type="ECO:0000256" key="2">
    <source>
        <dbReference type="SAM" id="Phobius"/>
    </source>
</evidence>
<feature type="region of interest" description="Disordered" evidence="1">
    <location>
        <begin position="75"/>
        <end position="99"/>
    </location>
</feature>
<evidence type="ECO:0008006" key="5">
    <source>
        <dbReference type="Google" id="ProtNLM"/>
    </source>
</evidence>
<name>A0AAU9RAW8_THLAR</name>
<keyword evidence="2" id="KW-0812">Transmembrane</keyword>
<accession>A0AAU9RAW8</accession>
<evidence type="ECO:0000256" key="1">
    <source>
        <dbReference type="SAM" id="MobiDB-lite"/>
    </source>
</evidence>
<feature type="transmembrane region" description="Helical" evidence="2">
    <location>
        <begin position="106"/>
        <end position="126"/>
    </location>
</feature>
<keyword evidence="2" id="KW-1133">Transmembrane helix</keyword>